<accession>B5EW44</accession>
<name>B5EW44_ALIFM</name>
<gene>
    <name evidence="1" type="ordered locus">VFMJ11_B0101</name>
</gene>
<dbReference type="EMBL" id="CP001134">
    <property type="protein sequence ID" value="ACH64624.1"/>
    <property type="molecule type" value="Genomic_DNA"/>
</dbReference>
<dbReference type="Proteomes" id="UP000001857">
    <property type="component" value="Plasmid pMJ100"/>
</dbReference>
<dbReference type="HOGENOM" id="CLU_1776705_0_0_6"/>
<reference evidence="1 2" key="2">
    <citation type="journal article" date="2009" name="Nature">
        <title>A single regulatory gene is sufficient to alter bacterial host range.</title>
        <authorList>
            <person name="Mandel M.J."/>
            <person name="Wollenberg M.S."/>
            <person name="Stabb E.V."/>
            <person name="Visick K.L."/>
            <person name="Ruby E.G."/>
        </authorList>
    </citation>
    <scope>NUCLEOTIDE SEQUENCE [LARGE SCALE GENOMIC DNA]</scope>
    <source>
        <strain evidence="1 2">MJ11</strain>
    </source>
</reference>
<keyword evidence="1" id="KW-0614">Plasmid</keyword>
<dbReference type="AlphaFoldDB" id="B5EW44"/>
<reference evidence="2" key="1">
    <citation type="submission" date="2008-08" db="EMBL/GenBank/DDBJ databases">
        <title>Complete sequence of Vibrio fischeri strain MJ11.</title>
        <authorList>
            <person name="Mandel M.J."/>
            <person name="Stabb E.V."/>
            <person name="Ruby E.G."/>
            <person name="Ferriera S."/>
            <person name="Johnson J."/>
            <person name="Kravitz S."/>
            <person name="Beeson K."/>
            <person name="Sutton G."/>
            <person name="Rogers Y.-H."/>
            <person name="Friedman R."/>
            <person name="Frazier M."/>
            <person name="Venter J.C."/>
        </authorList>
    </citation>
    <scope>NUCLEOTIDE SEQUENCE [LARGE SCALE GENOMIC DNA]</scope>
    <source>
        <strain evidence="2">MJ11</strain>
        <plasmid evidence="2">pMJ100</plasmid>
    </source>
</reference>
<organism evidence="1 2">
    <name type="scientific">Aliivibrio fischeri (strain MJ11)</name>
    <name type="common">Vibrio fischeri</name>
    <dbReference type="NCBI Taxonomy" id="388396"/>
    <lineage>
        <taxon>Bacteria</taxon>
        <taxon>Pseudomonadati</taxon>
        <taxon>Pseudomonadota</taxon>
        <taxon>Gammaproteobacteria</taxon>
        <taxon>Vibrionales</taxon>
        <taxon>Vibrionaceae</taxon>
        <taxon>Aliivibrio</taxon>
    </lineage>
</organism>
<evidence type="ECO:0000313" key="2">
    <source>
        <dbReference type="Proteomes" id="UP000001857"/>
    </source>
</evidence>
<dbReference type="KEGG" id="vfm:VFMJ11_B0101"/>
<sequence>MNINEYTSYRSNYLQQYSQDVLDIWHSLETIETWTLDSELHGIADIFNSLPSICRYPLSDKTESALAELIGLIAYLPFIESVTALAWCGFNNDEWGVAIYDHAYTIYNESIENDISQQNQIVIAAKTIVQRVEEVAKITTLQAITGRSI</sequence>
<evidence type="ECO:0000313" key="1">
    <source>
        <dbReference type="EMBL" id="ACH64624.1"/>
    </source>
</evidence>
<dbReference type="RefSeq" id="WP_012534407.1">
    <property type="nucleotide sequence ID" value="NC_011185.1"/>
</dbReference>
<geneLocation type="plasmid" evidence="1 2">
    <name>pMJ100</name>
</geneLocation>
<proteinExistence type="predicted"/>
<protein>
    <submittedName>
        <fullName evidence="1">Uncharacterized protein</fullName>
    </submittedName>
</protein>